<protein>
    <submittedName>
        <fullName evidence="2">Uncharacterized protein</fullName>
    </submittedName>
</protein>
<organism evidence="2 3">
    <name type="scientific">Lactonifactor longoviformis DSM 17459</name>
    <dbReference type="NCBI Taxonomy" id="1122155"/>
    <lineage>
        <taxon>Bacteria</taxon>
        <taxon>Bacillati</taxon>
        <taxon>Bacillota</taxon>
        <taxon>Clostridia</taxon>
        <taxon>Eubacteriales</taxon>
        <taxon>Clostridiaceae</taxon>
        <taxon>Lactonifactor</taxon>
    </lineage>
</organism>
<accession>A0A1M4ZSU0</accession>
<dbReference type="RefSeq" id="WP_072853019.1">
    <property type="nucleotide sequence ID" value="NZ_FQVI01000016.1"/>
</dbReference>
<gene>
    <name evidence="2" type="ORF">SAMN02745158_02905</name>
</gene>
<dbReference type="OrthoDB" id="2068443at2"/>
<reference evidence="2 3" key="1">
    <citation type="submission" date="2016-11" db="EMBL/GenBank/DDBJ databases">
        <authorList>
            <person name="Jaros S."/>
            <person name="Januszkiewicz K."/>
            <person name="Wedrychowicz H."/>
        </authorList>
    </citation>
    <scope>NUCLEOTIDE SEQUENCE [LARGE SCALE GENOMIC DNA]</scope>
    <source>
        <strain evidence="2 3">DSM 17459</strain>
    </source>
</reference>
<dbReference type="Proteomes" id="UP000184245">
    <property type="component" value="Unassembled WGS sequence"/>
</dbReference>
<dbReference type="EMBL" id="FQVI01000016">
    <property type="protein sequence ID" value="SHF21143.1"/>
    <property type="molecule type" value="Genomic_DNA"/>
</dbReference>
<dbReference type="STRING" id="1122155.SAMN02745158_02905"/>
<evidence type="ECO:0000313" key="2">
    <source>
        <dbReference type="EMBL" id="SHF21143.1"/>
    </source>
</evidence>
<evidence type="ECO:0000313" key="3">
    <source>
        <dbReference type="Proteomes" id="UP000184245"/>
    </source>
</evidence>
<keyword evidence="3" id="KW-1185">Reference proteome</keyword>
<keyword evidence="1" id="KW-0175">Coiled coil</keyword>
<sequence length="128" mass="15121">MVGAQVVHKKYGRGKVLDASISHIMVKFAGCEVPKKFIYPDSFKKFLLFEDPVLESKAMADVELREKQIKAEEEKKLIEFKKFEEERKRKQLELLKKKRKAARAKKEKELRELEKKERLRLEAEQESG</sequence>
<feature type="coiled-coil region" evidence="1">
    <location>
        <begin position="80"/>
        <end position="126"/>
    </location>
</feature>
<dbReference type="AlphaFoldDB" id="A0A1M4ZSU0"/>
<evidence type="ECO:0000256" key="1">
    <source>
        <dbReference type="SAM" id="Coils"/>
    </source>
</evidence>
<name>A0A1M4ZSU0_9CLOT</name>
<proteinExistence type="predicted"/>